<dbReference type="InterPro" id="IPR038883">
    <property type="entry name" value="AN11006-like"/>
</dbReference>
<dbReference type="OrthoDB" id="4790878at2759"/>
<dbReference type="AlphaFoldDB" id="A0A6A5VVC6"/>
<gene>
    <name evidence="1" type="ORF">BU23DRAFT_563717</name>
</gene>
<dbReference type="Proteomes" id="UP000800036">
    <property type="component" value="Unassembled WGS sequence"/>
</dbReference>
<protein>
    <submittedName>
        <fullName evidence="1">Uncharacterized protein</fullName>
    </submittedName>
</protein>
<dbReference type="EMBL" id="ML976659">
    <property type="protein sequence ID" value="KAF1978826.1"/>
    <property type="molecule type" value="Genomic_DNA"/>
</dbReference>
<sequence length="198" mass="22461">MSKMDPNIPSPDDTCHFWRIPQGLRDMIYEYALTDSDGLFYRFTRADADANIFRMVASREAAADPTAMESNQLKYVCRQLHNETAGLEIGFNDLTFYRTNDTDPVLWDSLGGFLGSCSPSVPTRIRNVALEQRIDYGPKAVQRSAAMGNIVSEFLHGHSCATVNIILDNRRLLDYFALYCTGLCFQHAYLDRDLRKEA</sequence>
<organism evidence="1 2">
    <name type="scientific">Bimuria novae-zelandiae CBS 107.79</name>
    <dbReference type="NCBI Taxonomy" id="1447943"/>
    <lineage>
        <taxon>Eukaryota</taxon>
        <taxon>Fungi</taxon>
        <taxon>Dikarya</taxon>
        <taxon>Ascomycota</taxon>
        <taxon>Pezizomycotina</taxon>
        <taxon>Dothideomycetes</taxon>
        <taxon>Pleosporomycetidae</taxon>
        <taxon>Pleosporales</taxon>
        <taxon>Massarineae</taxon>
        <taxon>Didymosphaeriaceae</taxon>
        <taxon>Bimuria</taxon>
    </lineage>
</organism>
<keyword evidence="2" id="KW-1185">Reference proteome</keyword>
<proteinExistence type="predicted"/>
<evidence type="ECO:0000313" key="2">
    <source>
        <dbReference type="Proteomes" id="UP000800036"/>
    </source>
</evidence>
<name>A0A6A5VVC6_9PLEO</name>
<dbReference type="PANTHER" id="PTHR42085:SF1">
    <property type="entry name" value="F-BOX DOMAIN-CONTAINING PROTEIN"/>
    <property type="match status" value="1"/>
</dbReference>
<accession>A0A6A5VVC6</accession>
<reference evidence="1" key="1">
    <citation type="journal article" date="2020" name="Stud. Mycol.">
        <title>101 Dothideomycetes genomes: a test case for predicting lifestyles and emergence of pathogens.</title>
        <authorList>
            <person name="Haridas S."/>
            <person name="Albert R."/>
            <person name="Binder M."/>
            <person name="Bloem J."/>
            <person name="Labutti K."/>
            <person name="Salamov A."/>
            <person name="Andreopoulos B."/>
            <person name="Baker S."/>
            <person name="Barry K."/>
            <person name="Bills G."/>
            <person name="Bluhm B."/>
            <person name="Cannon C."/>
            <person name="Castanera R."/>
            <person name="Culley D."/>
            <person name="Daum C."/>
            <person name="Ezra D."/>
            <person name="Gonzalez J."/>
            <person name="Henrissat B."/>
            <person name="Kuo A."/>
            <person name="Liang C."/>
            <person name="Lipzen A."/>
            <person name="Lutzoni F."/>
            <person name="Magnuson J."/>
            <person name="Mondo S."/>
            <person name="Nolan M."/>
            <person name="Ohm R."/>
            <person name="Pangilinan J."/>
            <person name="Park H.-J."/>
            <person name="Ramirez L."/>
            <person name="Alfaro M."/>
            <person name="Sun H."/>
            <person name="Tritt A."/>
            <person name="Yoshinaga Y."/>
            <person name="Zwiers L.-H."/>
            <person name="Turgeon B."/>
            <person name="Goodwin S."/>
            <person name="Spatafora J."/>
            <person name="Crous P."/>
            <person name="Grigoriev I."/>
        </authorList>
    </citation>
    <scope>NUCLEOTIDE SEQUENCE</scope>
    <source>
        <strain evidence="1">CBS 107.79</strain>
    </source>
</reference>
<dbReference type="PANTHER" id="PTHR42085">
    <property type="entry name" value="F-BOX DOMAIN-CONTAINING PROTEIN"/>
    <property type="match status" value="1"/>
</dbReference>
<evidence type="ECO:0000313" key="1">
    <source>
        <dbReference type="EMBL" id="KAF1978826.1"/>
    </source>
</evidence>